<reference evidence="14" key="1">
    <citation type="journal article" date="2014" name="Insect Biochem. Mol. Biol.">
        <title>An insight into the sialome of the frog biting fly, Corethrella appendiculata.</title>
        <authorList>
            <person name="Ribeiro J.M.C."/>
            <person name="Chagas A.C."/>
            <person name="Pham V.M."/>
            <person name="Lounibos L.P."/>
            <person name="Calvo E."/>
        </authorList>
    </citation>
    <scope>NUCLEOTIDE SEQUENCE</scope>
    <source>
        <tissue evidence="14">Salivary glands</tissue>
    </source>
</reference>
<feature type="region of interest" description="Disordered" evidence="12">
    <location>
        <begin position="414"/>
        <end position="481"/>
    </location>
</feature>
<dbReference type="AlphaFoldDB" id="U5EVE7"/>
<dbReference type="CDD" id="cd21992">
    <property type="entry name" value="HMG-box_MAEL"/>
    <property type="match status" value="1"/>
</dbReference>
<dbReference type="EMBL" id="GANO01001894">
    <property type="protein sequence ID" value="JAB57977.1"/>
    <property type="molecule type" value="mRNA"/>
</dbReference>
<dbReference type="SUPFAM" id="SSF47095">
    <property type="entry name" value="HMG-box"/>
    <property type="match status" value="1"/>
</dbReference>
<dbReference type="InterPro" id="IPR009071">
    <property type="entry name" value="HMG_box_dom"/>
</dbReference>
<keyword evidence="6" id="KW-0221">Differentiation</keyword>
<keyword evidence="10" id="KW-0469">Meiosis</keyword>
<evidence type="ECO:0000256" key="12">
    <source>
        <dbReference type="SAM" id="MobiDB-lite"/>
    </source>
</evidence>
<evidence type="ECO:0000256" key="11">
    <source>
        <dbReference type="PROSITE-ProRule" id="PRU00267"/>
    </source>
</evidence>
<evidence type="ECO:0000256" key="5">
    <source>
        <dbReference type="ARBA" id="ARBA00022490"/>
    </source>
</evidence>
<keyword evidence="4" id="KW-0217">Developmental protein</keyword>
<evidence type="ECO:0000256" key="4">
    <source>
        <dbReference type="ARBA" id="ARBA00022473"/>
    </source>
</evidence>
<dbReference type="Gene3D" id="1.10.30.10">
    <property type="entry name" value="High mobility group box domain"/>
    <property type="match status" value="1"/>
</dbReference>
<sequence length="522" mass="58958">MPKKPPKGPFFFFMLEFRDNQRAAGKNISGNMVQLQQLASPHWNKLSKEERKPYEERAKQHKKEAKDEPYEKYSSQGVPLSLIEKQQQEHIEKIRSIENKICSSLQRSYATDSLDKLDMFFIAANYFCCTIDKQYVPAELGLVKFNLAKGIVDQLHILVSHRQLPLGMAYDAQCHADETHQLPTPPNALGEQDFEVILVKIVEFIQGSNKDVPILFTHRDDIPIVENILQQFCDESQHENPFKVYNITYLLFKLKENTMKLGLELQNNFATIHVAHTVIEKDSYEYTKGISCKIHEENAAVKYCALSRCKRWAFIFSDNCAPDLSIDLQPGKHVPSDCDTTMKLDLNSTCYTQSDFDKESVVSSSVLSNVTKANVQTVKCEDYYSRNSNNSHANSSASQWAKFKSDADETRSFANDFPSLSETMNSTNPFHRTNDSHTNSKKKKNRNNSFGRTDNVSVDVKPNSNPFADGRKSPESTTTNASFASLTAHIKGRGRGLPIANVVLPSSSRSTGGRGVNPARKF</sequence>
<keyword evidence="8" id="KW-0943">RNA-mediated gene silencing</keyword>
<evidence type="ECO:0000256" key="9">
    <source>
        <dbReference type="ARBA" id="ARBA00023242"/>
    </source>
</evidence>
<keyword evidence="5" id="KW-0963">Cytoplasm</keyword>
<dbReference type="GO" id="GO:0034587">
    <property type="term" value="P:piRNA processing"/>
    <property type="evidence" value="ECO:0007669"/>
    <property type="project" value="TreeGrafter"/>
</dbReference>
<name>U5EVE7_9DIPT</name>
<feature type="DNA-binding region" description="HMG box" evidence="11">
    <location>
        <begin position="3"/>
        <end position="74"/>
    </location>
</feature>
<dbReference type="PANTHER" id="PTHR21358:SF4">
    <property type="entry name" value="PROTEIN MAELSTROM HOMOLOG"/>
    <property type="match status" value="1"/>
</dbReference>
<feature type="region of interest" description="Disordered" evidence="12">
    <location>
        <begin position="501"/>
        <end position="522"/>
    </location>
</feature>
<dbReference type="Pfam" id="PF13017">
    <property type="entry name" value="Maelstrom"/>
    <property type="match status" value="1"/>
</dbReference>
<keyword evidence="9 11" id="KW-0539">Nucleus</keyword>
<evidence type="ECO:0000256" key="7">
    <source>
        <dbReference type="ARBA" id="ARBA00023125"/>
    </source>
</evidence>
<dbReference type="Pfam" id="PF09011">
    <property type="entry name" value="HMG_box_2"/>
    <property type="match status" value="1"/>
</dbReference>
<dbReference type="SMART" id="SM00398">
    <property type="entry name" value="HMG"/>
    <property type="match status" value="1"/>
</dbReference>
<dbReference type="GO" id="GO:0060964">
    <property type="term" value="P:regulation of miRNA-mediated gene silencing"/>
    <property type="evidence" value="ECO:0007669"/>
    <property type="project" value="InterPro"/>
</dbReference>
<dbReference type="GO" id="GO:0007140">
    <property type="term" value="P:male meiotic nuclear division"/>
    <property type="evidence" value="ECO:0007669"/>
    <property type="project" value="TreeGrafter"/>
</dbReference>
<dbReference type="PANTHER" id="PTHR21358">
    <property type="entry name" value="PROTEIN MAELSTROM HOMOLOG"/>
    <property type="match status" value="1"/>
</dbReference>
<evidence type="ECO:0000259" key="13">
    <source>
        <dbReference type="PROSITE" id="PS50118"/>
    </source>
</evidence>
<accession>U5EVE7</accession>
<evidence type="ECO:0000256" key="10">
    <source>
        <dbReference type="ARBA" id="ARBA00023254"/>
    </source>
</evidence>
<evidence type="ECO:0000256" key="1">
    <source>
        <dbReference type="ARBA" id="ARBA00004123"/>
    </source>
</evidence>
<dbReference type="InterPro" id="IPR036910">
    <property type="entry name" value="HMG_box_dom_sf"/>
</dbReference>
<organism evidence="14">
    <name type="scientific">Corethrella appendiculata</name>
    <dbReference type="NCBI Taxonomy" id="1370023"/>
    <lineage>
        <taxon>Eukaryota</taxon>
        <taxon>Metazoa</taxon>
        <taxon>Ecdysozoa</taxon>
        <taxon>Arthropoda</taxon>
        <taxon>Hexapoda</taxon>
        <taxon>Insecta</taxon>
        <taxon>Pterygota</taxon>
        <taxon>Neoptera</taxon>
        <taxon>Endopterygota</taxon>
        <taxon>Diptera</taxon>
        <taxon>Nematocera</taxon>
        <taxon>Culicoidea</taxon>
        <taxon>Chaoboridae</taxon>
        <taxon>Corethrella</taxon>
    </lineage>
</organism>
<feature type="region of interest" description="Disordered" evidence="12">
    <location>
        <begin position="46"/>
        <end position="72"/>
    </location>
</feature>
<evidence type="ECO:0000313" key="14">
    <source>
        <dbReference type="EMBL" id="JAB57977.1"/>
    </source>
</evidence>
<feature type="compositionally biased region" description="Polar residues" evidence="12">
    <location>
        <begin position="418"/>
        <end position="431"/>
    </location>
</feature>
<dbReference type="GO" id="GO:0007283">
    <property type="term" value="P:spermatogenesis"/>
    <property type="evidence" value="ECO:0007669"/>
    <property type="project" value="TreeGrafter"/>
</dbReference>
<dbReference type="GO" id="GO:0043186">
    <property type="term" value="C:P granule"/>
    <property type="evidence" value="ECO:0007669"/>
    <property type="project" value="TreeGrafter"/>
</dbReference>
<dbReference type="PROSITE" id="PS50118">
    <property type="entry name" value="HMG_BOX_2"/>
    <property type="match status" value="1"/>
</dbReference>
<feature type="compositionally biased region" description="Polar residues" evidence="12">
    <location>
        <begin position="450"/>
        <end position="466"/>
    </location>
</feature>
<comment type="subcellular location">
    <subcellularLocation>
        <location evidence="2">Cytoplasm</location>
    </subcellularLocation>
    <subcellularLocation>
        <location evidence="1">Nucleus</location>
    </subcellularLocation>
</comment>
<dbReference type="GO" id="GO:0030154">
    <property type="term" value="P:cell differentiation"/>
    <property type="evidence" value="ECO:0007669"/>
    <property type="project" value="UniProtKB-KW"/>
</dbReference>
<comment type="similarity">
    <text evidence="3">Belongs to the maelstrom family.</text>
</comment>
<dbReference type="InterPro" id="IPR039259">
    <property type="entry name" value="Protein_maelstrom"/>
</dbReference>
<feature type="domain" description="HMG box" evidence="13">
    <location>
        <begin position="3"/>
        <end position="74"/>
    </location>
</feature>
<dbReference type="InterPro" id="IPR024970">
    <property type="entry name" value="Maelstrom"/>
</dbReference>
<dbReference type="GO" id="GO:0005634">
    <property type="term" value="C:nucleus"/>
    <property type="evidence" value="ECO:0007669"/>
    <property type="project" value="UniProtKB-SubCell"/>
</dbReference>
<evidence type="ECO:0000256" key="2">
    <source>
        <dbReference type="ARBA" id="ARBA00004496"/>
    </source>
</evidence>
<keyword evidence="7 11" id="KW-0238">DNA-binding</keyword>
<evidence type="ECO:0000256" key="3">
    <source>
        <dbReference type="ARBA" id="ARBA00007057"/>
    </source>
</evidence>
<evidence type="ECO:0000256" key="6">
    <source>
        <dbReference type="ARBA" id="ARBA00022782"/>
    </source>
</evidence>
<evidence type="ECO:0000256" key="8">
    <source>
        <dbReference type="ARBA" id="ARBA00023158"/>
    </source>
</evidence>
<feature type="compositionally biased region" description="Basic and acidic residues" evidence="12">
    <location>
        <begin position="46"/>
        <end position="71"/>
    </location>
</feature>
<dbReference type="GO" id="GO:0043565">
    <property type="term" value="F:sequence-specific DNA binding"/>
    <property type="evidence" value="ECO:0007669"/>
    <property type="project" value="TreeGrafter"/>
</dbReference>
<dbReference type="GO" id="GO:0045892">
    <property type="term" value="P:negative regulation of DNA-templated transcription"/>
    <property type="evidence" value="ECO:0007669"/>
    <property type="project" value="TreeGrafter"/>
</dbReference>
<proteinExistence type="evidence at transcript level"/>
<protein>
    <submittedName>
        <fullName evidence="14">Putative hmg box-containing protein</fullName>
    </submittedName>
</protein>